<proteinExistence type="predicted"/>
<comment type="caution">
    <text evidence="1">The sequence shown here is derived from an EMBL/GenBank/DDBJ whole genome shotgun (WGS) entry which is preliminary data.</text>
</comment>
<organism evidence="1 2">
    <name type="scientific">Rhizobium mesoamericanum STM3625</name>
    <dbReference type="NCBI Taxonomy" id="1211777"/>
    <lineage>
        <taxon>Bacteria</taxon>
        <taxon>Pseudomonadati</taxon>
        <taxon>Pseudomonadota</taxon>
        <taxon>Alphaproteobacteria</taxon>
        <taxon>Hyphomicrobiales</taxon>
        <taxon>Rhizobiaceae</taxon>
        <taxon>Rhizobium/Agrobacterium group</taxon>
        <taxon>Rhizobium</taxon>
    </lineage>
</organism>
<dbReference type="Proteomes" id="UP000009319">
    <property type="component" value="Unassembled WGS sequence"/>
</dbReference>
<dbReference type="EMBL" id="CANI01000034">
    <property type="protein sequence ID" value="CCM77950.1"/>
    <property type="molecule type" value="Genomic_DNA"/>
</dbReference>
<sequence length="131" mass="14593">MINFCVTRHRCCVFLLIWPCRILPDTPRAHAGLNCIWIGCVTPVQSAAKSPAGIIGGQGARYSAASERSLVTAILDPRRHSAAEARPWQRKAREGEIYREKMAAVKKQKLLLTRNAALPRRAFISRCQSPI</sequence>
<evidence type="ECO:0000313" key="2">
    <source>
        <dbReference type="Proteomes" id="UP000009319"/>
    </source>
</evidence>
<dbReference type="AlphaFoldDB" id="K0Q125"/>
<gene>
    <name evidence="1" type="ORF">BN77_0923</name>
</gene>
<evidence type="ECO:0000313" key="1">
    <source>
        <dbReference type="EMBL" id="CCM77950.1"/>
    </source>
</evidence>
<keyword evidence="2" id="KW-1185">Reference proteome</keyword>
<dbReference type="STRING" id="1211777.BN77_0923"/>
<name>K0Q125_9HYPH</name>
<dbReference type="HOGENOM" id="CLU_1925895_0_0_5"/>
<reference evidence="1 2" key="1">
    <citation type="journal article" date="2013" name="Genome Announc.">
        <title>Draft Genome Sequence of Rhizobium mesoamericanum STM3625, a Nitrogen-Fixing Symbiont of Mimosa pudica Isolated in French Guiana (South America).</title>
        <authorList>
            <person name="Moulin L."/>
            <person name="Mornico D."/>
            <person name="Melkonian R."/>
            <person name="Klonowska A."/>
        </authorList>
    </citation>
    <scope>NUCLEOTIDE SEQUENCE [LARGE SCALE GENOMIC DNA]</scope>
    <source>
        <strain evidence="1 2">STM3625</strain>
    </source>
</reference>
<accession>K0Q125</accession>
<protein>
    <submittedName>
        <fullName evidence="1">Uncharacterized protein</fullName>
    </submittedName>
</protein>